<dbReference type="CDD" id="cd00143">
    <property type="entry name" value="PP2Cc"/>
    <property type="match status" value="1"/>
</dbReference>
<dbReference type="PANTHER" id="PTHR13832:SF827">
    <property type="entry name" value="PROTEIN PHOSPHATASE 1L"/>
    <property type="match status" value="1"/>
</dbReference>
<dbReference type="GO" id="GO:0004722">
    <property type="term" value="F:protein serine/threonine phosphatase activity"/>
    <property type="evidence" value="ECO:0007669"/>
    <property type="project" value="UniProtKB-EC"/>
</dbReference>
<gene>
    <name evidence="2" type="primary">stp_2</name>
    <name evidence="2" type="ORF">LuPra_01395</name>
</gene>
<feature type="domain" description="PPM-type phosphatase" evidence="1">
    <location>
        <begin position="38"/>
        <end position="304"/>
    </location>
</feature>
<name>A0A143PI07_LUTPR</name>
<dbReference type="InterPro" id="IPR001932">
    <property type="entry name" value="PPM-type_phosphatase-like_dom"/>
</dbReference>
<reference evidence="2 3" key="1">
    <citation type="journal article" date="2016" name="Genome Announc.">
        <title>First Complete Genome Sequence of a Subdivision 6 Acidobacterium Strain.</title>
        <authorList>
            <person name="Huang S."/>
            <person name="Vieira S."/>
            <person name="Bunk B."/>
            <person name="Riedel T."/>
            <person name="Sproer C."/>
            <person name="Overmann J."/>
        </authorList>
    </citation>
    <scope>NUCLEOTIDE SEQUENCE [LARGE SCALE GENOMIC DNA]</scope>
    <source>
        <strain evidence="3">DSM 100886 HEG_-6_39</strain>
    </source>
</reference>
<accession>A0A143PI07</accession>
<dbReference type="InterPro" id="IPR015655">
    <property type="entry name" value="PP2C"/>
</dbReference>
<keyword evidence="2" id="KW-0378">Hydrolase</keyword>
<reference evidence="3" key="2">
    <citation type="submission" date="2016-04" db="EMBL/GenBank/DDBJ databases">
        <title>First Complete Genome Sequence of a Subdivision 6 Acidobacterium.</title>
        <authorList>
            <person name="Huang S."/>
            <person name="Vieira S."/>
            <person name="Bunk B."/>
            <person name="Riedel T."/>
            <person name="Sproeer C."/>
            <person name="Overmann J."/>
        </authorList>
    </citation>
    <scope>NUCLEOTIDE SEQUENCE [LARGE SCALE GENOMIC DNA]</scope>
    <source>
        <strain evidence="3">DSM 100886 HEG_-6_39</strain>
    </source>
</reference>
<dbReference type="RefSeq" id="WP_110170063.1">
    <property type="nucleotide sequence ID" value="NZ_CP015136.1"/>
</dbReference>
<protein>
    <submittedName>
        <fullName evidence="2">Serine/threonine phosphatase stp</fullName>
        <ecNumber evidence="2">3.1.3.16</ecNumber>
    </submittedName>
</protein>
<dbReference type="InterPro" id="IPR036457">
    <property type="entry name" value="PPM-type-like_dom_sf"/>
</dbReference>
<dbReference type="EMBL" id="CP015136">
    <property type="protein sequence ID" value="AMY08202.1"/>
    <property type="molecule type" value="Genomic_DNA"/>
</dbReference>
<evidence type="ECO:0000313" key="3">
    <source>
        <dbReference type="Proteomes" id="UP000076079"/>
    </source>
</evidence>
<dbReference type="Pfam" id="PF13672">
    <property type="entry name" value="PP2C_2"/>
    <property type="match status" value="1"/>
</dbReference>
<dbReference type="SMART" id="SM00331">
    <property type="entry name" value="PP2C_SIG"/>
    <property type="match status" value="1"/>
</dbReference>
<dbReference type="SUPFAM" id="SSF81606">
    <property type="entry name" value="PP2C-like"/>
    <property type="match status" value="1"/>
</dbReference>
<dbReference type="PANTHER" id="PTHR13832">
    <property type="entry name" value="PROTEIN PHOSPHATASE 2C"/>
    <property type="match status" value="1"/>
</dbReference>
<proteinExistence type="predicted"/>
<dbReference type="SMART" id="SM00332">
    <property type="entry name" value="PP2Cc"/>
    <property type="match status" value="1"/>
</dbReference>
<dbReference type="STRING" id="1855912.LuPra_01395"/>
<dbReference type="KEGG" id="abac:LuPra_01395"/>
<organism evidence="2 3">
    <name type="scientific">Luteitalea pratensis</name>
    <dbReference type="NCBI Taxonomy" id="1855912"/>
    <lineage>
        <taxon>Bacteria</taxon>
        <taxon>Pseudomonadati</taxon>
        <taxon>Acidobacteriota</taxon>
        <taxon>Vicinamibacteria</taxon>
        <taxon>Vicinamibacterales</taxon>
        <taxon>Vicinamibacteraceae</taxon>
        <taxon>Luteitalea</taxon>
    </lineage>
</organism>
<dbReference type="Proteomes" id="UP000076079">
    <property type="component" value="Chromosome"/>
</dbReference>
<dbReference type="PROSITE" id="PS51746">
    <property type="entry name" value="PPM_2"/>
    <property type="match status" value="1"/>
</dbReference>
<sequence>MKIRSKQQRDVALVGTETHDLMFDAPILTFDAPVIVDAFGLSDTGHVRASNEDHFLIARIGRYFETVGTSLPPGEVPERADEAGYALVVADGMGGHAAGELASRLTIREMVRVAMTLPDWIVRLDEDTVDQAVGRSEDRITQAHKALIAKGRREPDLKGMGSTVTAARNLGRMLQIAHVGDSRAYLLRGELLTRLTRDHTYVQMLVDAGRLTREAAAKSSSRHVLVNAVGGVNDSVRVDVEHVPLENGDRVLLCSDGLTDLVDDDAIRLVLLHASTSEEACRVLVERALVAGGRDNVTAVVASYRWDEQARNSRTGDQRS</sequence>
<dbReference type="EC" id="3.1.3.16" evidence="2"/>
<dbReference type="Gene3D" id="3.60.40.10">
    <property type="entry name" value="PPM-type phosphatase domain"/>
    <property type="match status" value="1"/>
</dbReference>
<keyword evidence="3" id="KW-1185">Reference proteome</keyword>
<evidence type="ECO:0000259" key="1">
    <source>
        <dbReference type="PROSITE" id="PS51746"/>
    </source>
</evidence>
<dbReference type="AlphaFoldDB" id="A0A143PI07"/>
<dbReference type="OrthoDB" id="9801841at2"/>
<evidence type="ECO:0000313" key="2">
    <source>
        <dbReference type="EMBL" id="AMY08202.1"/>
    </source>
</evidence>